<dbReference type="PANTHER" id="PTHR11941">
    <property type="entry name" value="ENOYL-COA HYDRATASE-RELATED"/>
    <property type="match status" value="1"/>
</dbReference>
<dbReference type="EMBL" id="JACKSJ010000062">
    <property type="protein sequence ID" value="MCV7169886.1"/>
    <property type="molecule type" value="Genomic_DNA"/>
</dbReference>
<name>A0A9X2YMB5_9MYCO</name>
<proteinExistence type="inferred from homology"/>
<keyword evidence="3 4" id="KW-0456">Lyase</keyword>
<dbReference type="InterPro" id="IPR001753">
    <property type="entry name" value="Enoyl-CoA_hydra/iso"/>
</dbReference>
<evidence type="ECO:0000313" key="4">
    <source>
        <dbReference type="EMBL" id="MCV7169886.1"/>
    </source>
</evidence>
<dbReference type="Proteomes" id="UP001140293">
    <property type="component" value="Unassembled WGS sequence"/>
</dbReference>
<gene>
    <name evidence="4" type="ORF">H7I41_08110</name>
</gene>
<keyword evidence="2" id="KW-0443">Lipid metabolism</keyword>
<dbReference type="AlphaFoldDB" id="A0A9X2YMB5"/>
<sequence length="308" mass="31972">MSISPAGDTSEEVDLAGASEGIAEAVADRARGGNDAVRYEVHDTGVAVVTFNRPERMNAWGGGLAAGFYSALDAAEADPAVRVVVLTGSGRAFCAGADMGDLSSIEGASTGGDTDVTKMVGERHPHFVTSLRTPIIAAVNGACAGIGLTQALMCDVRFAAAGAKFTTSFARRGLIAEYGISWILPRVVGWGAAMDLLLSGRVFHAEEAAELGLVKAVVPADELMPTAMAYAEDIAANCAPSALAVIKQQLYGDAMSGVVETSARAERLMHESMLRPDFIEGITAFFEKRPPNFPPMGEATATGKDSAE</sequence>
<organism evidence="4 5">
    <name type="scientific">[Mycobacterium] manitobense</name>
    <dbReference type="NCBI Taxonomy" id="190147"/>
    <lineage>
        <taxon>Bacteria</taxon>
        <taxon>Bacillati</taxon>
        <taxon>Actinomycetota</taxon>
        <taxon>Actinomycetes</taxon>
        <taxon>Mycobacteriales</taxon>
        <taxon>Mycobacteriaceae</taxon>
        <taxon>Mycolicibacterium</taxon>
    </lineage>
</organism>
<dbReference type="InterPro" id="IPR029045">
    <property type="entry name" value="ClpP/crotonase-like_dom_sf"/>
</dbReference>
<dbReference type="EC" id="4.2.1.17" evidence="4"/>
<evidence type="ECO:0000256" key="2">
    <source>
        <dbReference type="ARBA" id="ARBA00023098"/>
    </source>
</evidence>
<evidence type="ECO:0000313" key="5">
    <source>
        <dbReference type="Proteomes" id="UP001140293"/>
    </source>
</evidence>
<comment type="caution">
    <text evidence="4">The sequence shown here is derived from an EMBL/GenBank/DDBJ whole genome shotgun (WGS) entry which is preliminary data.</text>
</comment>
<accession>A0A9X2YMB5</accession>
<dbReference type="SUPFAM" id="SSF52096">
    <property type="entry name" value="ClpP/crotonase"/>
    <property type="match status" value="1"/>
</dbReference>
<evidence type="ECO:0000256" key="3">
    <source>
        <dbReference type="ARBA" id="ARBA00023239"/>
    </source>
</evidence>
<protein>
    <submittedName>
        <fullName evidence="4">Enoyl-CoA hydratase</fullName>
        <ecNumber evidence="4">4.2.1.17</ecNumber>
    </submittedName>
</protein>
<dbReference type="GO" id="GO:0004300">
    <property type="term" value="F:enoyl-CoA hydratase activity"/>
    <property type="evidence" value="ECO:0007669"/>
    <property type="project" value="UniProtKB-EC"/>
</dbReference>
<dbReference type="GO" id="GO:0006635">
    <property type="term" value="P:fatty acid beta-oxidation"/>
    <property type="evidence" value="ECO:0007669"/>
    <property type="project" value="TreeGrafter"/>
</dbReference>
<evidence type="ECO:0000256" key="1">
    <source>
        <dbReference type="ARBA" id="ARBA00005254"/>
    </source>
</evidence>
<reference evidence="4" key="1">
    <citation type="submission" date="2020-07" db="EMBL/GenBank/DDBJ databases">
        <authorList>
            <person name="Pettersson B.M.F."/>
            <person name="Behra P.R.K."/>
            <person name="Ramesh M."/>
            <person name="Das S."/>
            <person name="Dasgupta S."/>
            <person name="Kirsebom L.A."/>
        </authorList>
    </citation>
    <scope>NUCLEOTIDE SEQUENCE</scope>
    <source>
        <strain evidence="4">DSM 44615</strain>
    </source>
</reference>
<dbReference type="Gene3D" id="1.10.12.10">
    <property type="entry name" value="Lyase 2-enoyl-coa Hydratase, Chain A, domain 2"/>
    <property type="match status" value="1"/>
</dbReference>
<dbReference type="Gene3D" id="3.90.226.10">
    <property type="entry name" value="2-enoyl-CoA Hydratase, Chain A, domain 1"/>
    <property type="match status" value="1"/>
</dbReference>
<reference evidence="4" key="2">
    <citation type="journal article" date="2022" name="BMC Genomics">
        <title>Comparative genome analysis of mycobacteria focusing on tRNA and non-coding RNA.</title>
        <authorList>
            <person name="Behra P.R.K."/>
            <person name="Pettersson B.M.F."/>
            <person name="Ramesh M."/>
            <person name="Das S."/>
            <person name="Dasgupta S."/>
            <person name="Kirsebom L.A."/>
        </authorList>
    </citation>
    <scope>NUCLEOTIDE SEQUENCE</scope>
    <source>
        <strain evidence="4">DSM 44615</strain>
    </source>
</reference>
<dbReference type="NCBIfam" id="NF004857">
    <property type="entry name" value="PRK06210.1"/>
    <property type="match status" value="1"/>
</dbReference>
<keyword evidence="5" id="KW-1185">Reference proteome</keyword>
<comment type="similarity">
    <text evidence="1">Belongs to the enoyl-CoA hydratase/isomerase family.</text>
</comment>
<dbReference type="Pfam" id="PF00378">
    <property type="entry name" value="ECH_1"/>
    <property type="match status" value="1"/>
</dbReference>
<dbReference type="PANTHER" id="PTHR11941:SF133">
    <property type="entry name" value="1,2-EPOXYPHENYLACETYL-COA ISOMERASE"/>
    <property type="match status" value="1"/>
</dbReference>
<dbReference type="CDD" id="cd06558">
    <property type="entry name" value="crotonase-like"/>
    <property type="match status" value="1"/>
</dbReference>
<dbReference type="InterPro" id="IPR014748">
    <property type="entry name" value="Enoyl-CoA_hydra_C"/>
</dbReference>